<gene>
    <name evidence="2" type="ORF">B7O98_04165</name>
</gene>
<dbReference type="PANTHER" id="PTHR34295">
    <property type="entry name" value="BIOTIN TRANSPORTER BIOY"/>
    <property type="match status" value="1"/>
</dbReference>
<dbReference type="Gene3D" id="1.10.1760.20">
    <property type="match status" value="1"/>
</dbReference>
<dbReference type="InterPro" id="IPR003784">
    <property type="entry name" value="BioY"/>
</dbReference>
<keyword evidence="1" id="KW-0472">Membrane</keyword>
<accession>A0A2R7Y815</accession>
<dbReference type="Pfam" id="PF02632">
    <property type="entry name" value="BioY"/>
    <property type="match status" value="1"/>
</dbReference>
<dbReference type="GO" id="GO:0005886">
    <property type="term" value="C:plasma membrane"/>
    <property type="evidence" value="ECO:0007669"/>
    <property type="project" value="InterPro"/>
</dbReference>
<keyword evidence="1" id="KW-1133">Transmembrane helix</keyword>
<feature type="transmembrane region" description="Helical" evidence="1">
    <location>
        <begin position="77"/>
        <end position="99"/>
    </location>
</feature>
<dbReference type="EMBL" id="NBVN01000002">
    <property type="protein sequence ID" value="PUA33616.1"/>
    <property type="molecule type" value="Genomic_DNA"/>
</dbReference>
<comment type="caution">
    <text evidence="2">The sequence shown here is derived from an EMBL/GenBank/DDBJ whole genome shotgun (WGS) entry which is preliminary data.</text>
</comment>
<feature type="transmembrane region" description="Helical" evidence="1">
    <location>
        <begin position="52"/>
        <end position="71"/>
    </location>
</feature>
<protein>
    <recommendedName>
        <fullName evidence="4">Biotin transporter BioY</fullName>
    </recommendedName>
</protein>
<evidence type="ECO:0000313" key="3">
    <source>
        <dbReference type="Proteomes" id="UP000244093"/>
    </source>
</evidence>
<evidence type="ECO:0008006" key="4">
    <source>
        <dbReference type="Google" id="ProtNLM"/>
    </source>
</evidence>
<dbReference type="PANTHER" id="PTHR34295:SF1">
    <property type="entry name" value="BIOTIN TRANSPORTER BIOY"/>
    <property type="match status" value="1"/>
</dbReference>
<reference evidence="2 3" key="1">
    <citation type="journal article" date="2018" name="Syst. Appl. Microbiol.">
        <title>A new symbiotic nanoarchaeote (Candidatus Nanoclepta minutus) and its host (Zestosphaera tikiterensis gen. nov., sp. nov.) from a New Zealand hot spring.</title>
        <authorList>
            <person name="St John E."/>
            <person name="Liu Y."/>
            <person name="Podar M."/>
            <person name="Stott M.B."/>
            <person name="Meneghin J."/>
            <person name="Chen Z."/>
            <person name="Lagutin K."/>
            <person name="Mitchell K."/>
            <person name="Reysenbach A.L."/>
        </authorList>
    </citation>
    <scope>NUCLEOTIDE SEQUENCE [LARGE SCALE GENOMIC DNA]</scope>
    <source>
        <strain evidence="2">NZ3</strain>
    </source>
</reference>
<keyword evidence="1" id="KW-0812">Transmembrane</keyword>
<feature type="transmembrane region" description="Helical" evidence="1">
    <location>
        <begin position="159"/>
        <end position="183"/>
    </location>
</feature>
<proteinExistence type="predicted"/>
<evidence type="ECO:0000313" key="2">
    <source>
        <dbReference type="EMBL" id="PUA33616.1"/>
    </source>
</evidence>
<dbReference type="GO" id="GO:0015225">
    <property type="term" value="F:biotin transmembrane transporter activity"/>
    <property type="evidence" value="ECO:0007669"/>
    <property type="project" value="InterPro"/>
</dbReference>
<feature type="transmembrane region" description="Helical" evidence="1">
    <location>
        <begin position="119"/>
        <end position="147"/>
    </location>
</feature>
<sequence length="223" mass="24413">MNNRTLLMVVVCAVVEAFSAQLNFYLGPIPYTFQNFGVVLSGLTLPPKYALLSQLLYLGMVGLGIPAASGFKGGIHVLVGYTAGYLWGFPISAFLMSVLSRKYLQASKVSLDKIRVKEYVILTLISAVSAMPAYTLGFLVFFAYATLFTPNLLTWSSSLIRFLGVEVGNPVLTLFIASVAIFIPQDVLMDHLMAILTSSTLLRYLKSVGYCRSQDLTLHECLS</sequence>
<organism evidence="2 3">
    <name type="scientific">Zestosphaera tikiterensis</name>
    <dbReference type="NCBI Taxonomy" id="1973259"/>
    <lineage>
        <taxon>Archaea</taxon>
        <taxon>Thermoproteota</taxon>
        <taxon>Thermoprotei</taxon>
        <taxon>Desulfurococcales</taxon>
        <taxon>Desulfurococcaceae</taxon>
        <taxon>Zestosphaera</taxon>
    </lineage>
</organism>
<dbReference type="Proteomes" id="UP000244093">
    <property type="component" value="Unassembled WGS sequence"/>
</dbReference>
<dbReference type="AlphaFoldDB" id="A0A2R7Y815"/>
<name>A0A2R7Y815_9CREN</name>
<evidence type="ECO:0000256" key="1">
    <source>
        <dbReference type="SAM" id="Phobius"/>
    </source>
</evidence>